<dbReference type="InterPro" id="IPR051699">
    <property type="entry name" value="Rpn/YhgA-like_nuclease"/>
</dbReference>
<dbReference type="GO" id="GO:1990238">
    <property type="term" value="F:double-stranded DNA endonuclease activity"/>
    <property type="evidence" value="ECO:0007669"/>
    <property type="project" value="TreeGrafter"/>
</dbReference>
<dbReference type="OrthoDB" id="932587at2"/>
<keyword evidence="5" id="KW-1185">Reference proteome</keyword>
<evidence type="ECO:0000313" key="4">
    <source>
        <dbReference type="EMBL" id="SOD92729.1"/>
    </source>
</evidence>
<reference evidence="5" key="1">
    <citation type="submission" date="2017-09" db="EMBL/GenBank/DDBJ databases">
        <authorList>
            <person name="Varghese N."/>
            <person name="Submissions S."/>
        </authorList>
    </citation>
    <scope>NUCLEOTIDE SEQUENCE [LARGE SCALE GENOMIC DNA]</scope>
    <source>
        <strain evidence="5">DSM 29961</strain>
    </source>
</reference>
<dbReference type="GO" id="GO:0006310">
    <property type="term" value="P:DNA recombination"/>
    <property type="evidence" value="ECO:0007669"/>
    <property type="project" value="TreeGrafter"/>
</dbReference>
<name>A0A286GC83_9BACT</name>
<evidence type="ECO:0000256" key="1">
    <source>
        <dbReference type="ARBA" id="ARBA00009787"/>
    </source>
</evidence>
<dbReference type="PANTHER" id="PTHR34611:SF2">
    <property type="entry name" value="INACTIVE RECOMBINATION-PROMOTING NUCLEASE-LIKE PROTEIN RPNE-RELATED"/>
    <property type="match status" value="1"/>
</dbReference>
<dbReference type="InterPro" id="IPR010106">
    <property type="entry name" value="RpnA"/>
</dbReference>
<protein>
    <recommendedName>
        <fullName evidence="3">Transposase (putative) YhgA-like domain-containing protein</fullName>
    </recommendedName>
</protein>
<dbReference type="Proteomes" id="UP000219452">
    <property type="component" value="Unassembled WGS sequence"/>
</dbReference>
<dbReference type="RefSeq" id="WP_097127915.1">
    <property type="nucleotide sequence ID" value="NZ_OCNH01000003.1"/>
</dbReference>
<organism evidence="4 5">
    <name type="scientific">Spirosoma fluviale</name>
    <dbReference type="NCBI Taxonomy" id="1597977"/>
    <lineage>
        <taxon>Bacteria</taxon>
        <taxon>Pseudomonadati</taxon>
        <taxon>Bacteroidota</taxon>
        <taxon>Cytophagia</taxon>
        <taxon>Cytophagales</taxon>
        <taxon>Cytophagaceae</taxon>
        <taxon>Spirosoma</taxon>
    </lineage>
</organism>
<dbReference type="NCBIfam" id="TIGR01784">
    <property type="entry name" value="T_den_put_tspse"/>
    <property type="match status" value="1"/>
</dbReference>
<dbReference type="AlphaFoldDB" id="A0A286GC83"/>
<dbReference type="EMBL" id="OCNH01000003">
    <property type="protein sequence ID" value="SOD92729.1"/>
    <property type="molecule type" value="Genomic_DNA"/>
</dbReference>
<comment type="similarity">
    <text evidence="1">Belongs to the Rpn/YhgA-like nuclease family.</text>
</comment>
<dbReference type="PANTHER" id="PTHR34611">
    <property type="match status" value="1"/>
</dbReference>
<feature type="domain" description="Transposase (putative) YhgA-like" evidence="3">
    <location>
        <begin position="8"/>
        <end position="207"/>
    </location>
</feature>
<evidence type="ECO:0000259" key="3">
    <source>
        <dbReference type="Pfam" id="PF04754"/>
    </source>
</evidence>
<evidence type="ECO:0000256" key="2">
    <source>
        <dbReference type="SAM" id="Coils"/>
    </source>
</evidence>
<gene>
    <name evidence="4" type="ORF">SAMN06269250_4128</name>
</gene>
<dbReference type="InterPro" id="IPR006842">
    <property type="entry name" value="Transposase_31"/>
</dbReference>
<accession>A0A286GC83</accession>
<evidence type="ECO:0000313" key="5">
    <source>
        <dbReference type="Proteomes" id="UP000219452"/>
    </source>
</evidence>
<feature type="coiled-coil region" evidence="2">
    <location>
        <begin position="263"/>
        <end position="302"/>
    </location>
</feature>
<dbReference type="CDD" id="cd22249">
    <property type="entry name" value="UDM1_RNF168_RNF169-like"/>
    <property type="match status" value="1"/>
</dbReference>
<sequence>MGTHQPDNPHDRFFKETFSQPEILIDFLNVFAPEDVRERIDYTTLTREVDTFTDEHLAEHFADLVFSVQYGGKAIRLVLLLEHKSYTEEHPHFQINRYLLNLWESQLKQKQPLTPVLPVIVYHGNRRWKRRSVPDYFSPIDETLLAYLPAFDYLLIDLSTLSDERMPTLQSDYARLTAILLQNSRRKRQLTRLLDTFADVVRRLVETPAGERFVGTGFLYLSYTADLTKVELFGIFSRISSKTESSTMTVAEELIQEGREQGRQQAMTVAEELIREGRELERRQVMAAAEELIREGRELERRQVMAATEELIREGRELERRQVMAATEELIREGRELERRQVMAAAEELLKQQERQNKVKFIKAMLNLNLDAATIATASELPLAEVNSIIDEINRIHTP</sequence>
<keyword evidence="2" id="KW-0175">Coiled coil</keyword>
<proteinExistence type="inferred from homology"/>
<dbReference type="Pfam" id="PF04754">
    <property type="entry name" value="Transposase_31"/>
    <property type="match status" value="1"/>
</dbReference>